<keyword evidence="4" id="KW-1185">Reference proteome</keyword>
<dbReference type="Pfam" id="PF05229">
    <property type="entry name" value="SCPU"/>
    <property type="match status" value="1"/>
</dbReference>
<dbReference type="EMBL" id="CAJHCP010000003">
    <property type="protein sequence ID" value="CAD6521767.1"/>
    <property type="molecule type" value="Genomic_DNA"/>
</dbReference>
<feature type="signal peptide" evidence="1">
    <location>
        <begin position="1"/>
        <end position="25"/>
    </location>
</feature>
<dbReference type="InterPro" id="IPR053167">
    <property type="entry name" value="Spore_coat_component"/>
</dbReference>
<evidence type="ECO:0000259" key="2">
    <source>
        <dbReference type="Pfam" id="PF05229"/>
    </source>
</evidence>
<name>A0ABN7HM29_9BURK</name>
<proteinExistence type="predicted"/>
<sequence>MKRKLLSSGLIVALMFGLPLQLARAAVYSNGTATATFTVTLTLNANCSIAATPLSFGSNGVLTSALNQQTTVSVTCTNTTPYNVGLDAGTVTGSSVTNRLMAGTATGNTGTTVGFELYQDAGHTVLWGNTQGTNTVSGTGSGSAQPLVVYGQVPAQTTPKPDTYQTTVTATVYF</sequence>
<evidence type="ECO:0000313" key="3">
    <source>
        <dbReference type="EMBL" id="CAD6521767.1"/>
    </source>
</evidence>
<dbReference type="PANTHER" id="PTHR37089:SF4">
    <property type="entry name" value="EXPORTED PROTEIN"/>
    <property type="match status" value="1"/>
</dbReference>
<keyword evidence="1" id="KW-0732">Signal</keyword>
<evidence type="ECO:0000256" key="1">
    <source>
        <dbReference type="SAM" id="SignalP"/>
    </source>
</evidence>
<reference evidence="3 4" key="1">
    <citation type="submission" date="2020-10" db="EMBL/GenBank/DDBJ databases">
        <authorList>
            <person name="Peeters C."/>
        </authorList>
    </citation>
    <scope>NUCLEOTIDE SEQUENCE [LARGE SCALE GENOMIC DNA]</scope>
    <source>
        <strain evidence="3 4">LMG 28140</strain>
    </source>
</reference>
<dbReference type="SMART" id="SM00972">
    <property type="entry name" value="SCPU"/>
    <property type="match status" value="1"/>
</dbReference>
<evidence type="ECO:0000313" key="4">
    <source>
        <dbReference type="Proteomes" id="UP000598032"/>
    </source>
</evidence>
<feature type="chain" id="PRO_5046964833" description="Spore coat protein U/FanG domain-containing protein" evidence="1">
    <location>
        <begin position="26"/>
        <end position="174"/>
    </location>
</feature>
<protein>
    <recommendedName>
        <fullName evidence="2">Spore coat protein U/FanG domain-containing protein</fullName>
    </recommendedName>
</protein>
<comment type="caution">
    <text evidence="3">The sequence shown here is derived from an EMBL/GenBank/DDBJ whole genome shotgun (WGS) entry which is preliminary data.</text>
</comment>
<accession>A0ABN7HM29</accession>
<dbReference type="Proteomes" id="UP000598032">
    <property type="component" value="Unassembled WGS sequence"/>
</dbReference>
<feature type="domain" description="Spore coat protein U/FanG" evidence="2">
    <location>
        <begin position="33"/>
        <end position="171"/>
    </location>
</feature>
<gene>
    <name evidence="3" type="ORF">LMG28140_01295</name>
</gene>
<dbReference type="PANTHER" id="PTHR37089">
    <property type="entry name" value="PROTEIN U-RELATED"/>
    <property type="match status" value="1"/>
</dbReference>
<dbReference type="InterPro" id="IPR007893">
    <property type="entry name" value="Spore_coat_U/FanG"/>
</dbReference>
<organism evidence="3 4">
    <name type="scientific">Paraburkholderia metrosideri</name>
    <dbReference type="NCBI Taxonomy" id="580937"/>
    <lineage>
        <taxon>Bacteria</taxon>
        <taxon>Pseudomonadati</taxon>
        <taxon>Pseudomonadota</taxon>
        <taxon>Betaproteobacteria</taxon>
        <taxon>Burkholderiales</taxon>
        <taxon>Burkholderiaceae</taxon>
        <taxon>Paraburkholderia</taxon>
    </lineage>
</organism>